<dbReference type="Pfam" id="PF00817">
    <property type="entry name" value="IMS"/>
    <property type="match status" value="1"/>
</dbReference>
<dbReference type="InParanoid" id="T1HD53"/>
<accession>T1HD53</accession>
<dbReference type="InterPro" id="IPR001126">
    <property type="entry name" value="UmuC"/>
</dbReference>
<dbReference type="PROSITE" id="PS50173">
    <property type="entry name" value="UMUC"/>
    <property type="match status" value="1"/>
</dbReference>
<dbReference type="Gene3D" id="1.20.58.1280">
    <property type="entry name" value="DNA repair protein Rev1, C-terminal domain"/>
    <property type="match status" value="1"/>
</dbReference>
<evidence type="ECO:0000256" key="12">
    <source>
        <dbReference type="ARBA" id="ARBA00023242"/>
    </source>
</evidence>
<evidence type="ECO:0000256" key="9">
    <source>
        <dbReference type="ARBA" id="ARBA00022842"/>
    </source>
</evidence>
<dbReference type="GO" id="GO:0070987">
    <property type="term" value="P:error-free translesion synthesis"/>
    <property type="evidence" value="ECO:0007669"/>
    <property type="project" value="TreeGrafter"/>
</dbReference>
<dbReference type="CDD" id="cd17719">
    <property type="entry name" value="BRCT_Rev1"/>
    <property type="match status" value="1"/>
</dbReference>
<reference evidence="14" key="1">
    <citation type="submission" date="2015-05" db="UniProtKB">
        <authorList>
            <consortium name="EnsemblMetazoa"/>
        </authorList>
    </citation>
    <scope>IDENTIFICATION</scope>
</reference>
<comment type="cofactor">
    <cofactor evidence="13">
        <name>Mg(2+)</name>
        <dbReference type="ChEBI" id="CHEBI:18420"/>
    </cofactor>
    <text evidence="13">Binds 2 magnesium ions.</text>
</comment>
<evidence type="ECO:0000256" key="4">
    <source>
        <dbReference type="ARBA" id="ARBA00022634"/>
    </source>
</evidence>
<keyword evidence="5" id="KW-0808">Transferase</keyword>
<dbReference type="SUPFAM" id="SSF52113">
    <property type="entry name" value="BRCT domain"/>
    <property type="match status" value="1"/>
</dbReference>
<dbReference type="Pfam" id="PF21999">
    <property type="entry name" value="IMS_HHH_1"/>
    <property type="match status" value="1"/>
</dbReference>
<dbReference type="CDD" id="cd01701">
    <property type="entry name" value="PolY_Rev1"/>
    <property type="match status" value="1"/>
</dbReference>
<dbReference type="InterPro" id="IPR038401">
    <property type="entry name" value="Rev1_C_sf"/>
</dbReference>
<dbReference type="Gene3D" id="3.40.1170.60">
    <property type="match status" value="1"/>
</dbReference>
<dbReference type="HOGENOM" id="CLU_003901_0_2_1"/>
<comment type="subcellular location">
    <subcellularLocation>
        <location evidence="1">Nucleus</location>
    </subcellularLocation>
</comment>
<dbReference type="GO" id="GO:0042276">
    <property type="term" value="P:error-prone translesion synthesis"/>
    <property type="evidence" value="ECO:0007669"/>
    <property type="project" value="InterPro"/>
</dbReference>
<feature type="binding site" evidence="13">
    <location>
        <position position="374"/>
    </location>
    <ligand>
        <name>Mg(2+)</name>
        <dbReference type="ChEBI" id="CHEBI:18420"/>
        <label>1</label>
    </ligand>
</feature>
<dbReference type="Gene3D" id="3.30.70.270">
    <property type="match status" value="1"/>
</dbReference>
<dbReference type="Proteomes" id="UP000015103">
    <property type="component" value="Unassembled WGS sequence"/>
</dbReference>
<evidence type="ECO:0000256" key="6">
    <source>
        <dbReference type="ARBA" id="ARBA00022695"/>
    </source>
</evidence>
<keyword evidence="10" id="KW-0238">DNA-binding</keyword>
<dbReference type="GO" id="GO:0006281">
    <property type="term" value="P:DNA repair"/>
    <property type="evidence" value="ECO:0007669"/>
    <property type="project" value="UniProtKB-KW"/>
</dbReference>
<dbReference type="AlphaFoldDB" id="T1HD53"/>
<dbReference type="Gene3D" id="6.10.250.1490">
    <property type="match status" value="1"/>
</dbReference>
<evidence type="ECO:0000256" key="1">
    <source>
        <dbReference type="ARBA" id="ARBA00004123"/>
    </source>
</evidence>
<dbReference type="GO" id="GO:0005634">
    <property type="term" value="C:nucleus"/>
    <property type="evidence" value="ECO:0007669"/>
    <property type="project" value="UniProtKB-SubCell"/>
</dbReference>
<keyword evidence="12" id="KW-0539">Nucleus</keyword>
<proteinExistence type="inferred from homology"/>
<dbReference type="GO" id="GO:0017125">
    <property type="term" value="F:deoxycytidyl transferase activity"/>
    <property type="evidence" value="ECO:0007669"/>
    <property type="project" value="TreeGrafter"/>
</dbReference>
<dbReference type="STRING" id="13249.T1HD53"/>
<dbReference type="InterPro" id="IPR043128">
    <property type="entry name" value="Rev_trsase/Diguanyl_cyclase"/>
</dbReference>
<dbReference type="FunCoup" id="T1HD53">
    <property type="interactions" value="991"/>
</dbReference>
<dbReference type="GO" id="GO:0003684">
    <property type="term" value="F:damaged DNA binding"/>
    <property type="evidence" value="ECO:0007669"/>
    <property type="project" value="InterPro"/>
</dbReference>
<dbReference type="eggNOG" id="KOG2093">
    <property type="taxonomic scope" value="Eukaryota"/>
</dbReference>
<evidence type="ECO:0000256" key="13">
    <source>
        <dbReference type="PIRSR" id="PIRSR036573-2"/>
    </source>
</evidence>
<protein>
    <recommendedName>
        <fullName evidence="3">DNA repair protein REV1</fullName>
    </recommendedName>
</protein>
<dbReference type="Gene3D" id="3.40.50.10190">
    <property type="entry name" value="BRCT domain"/>
    <property type="match status" value="1"/>
</dbReference>
<dbReference type="Gene3D" id="1.10.150.20">
    <property type="entry name" value="5' to 3' exonuclease, C-terminal subdomain"/>
    <property type="match status" value="1"/>
</dbReference>
<dbReference type="InterPro" id="IPR001357">
    <property type="entry name" value="BRCT_dom"/>
</dbReference>
<dbReference type="Pfam" id="PF11799">
    <property type="entry name" value="IMS_C"/>
    <property type="match status" value="1"/>
</dbReference>
<dbReference type="EMBL" id="ACPB03004680">
    <property type="status" value="NOT_ANNOTATED_CDS"/>
    <property type="molecule type" value="Genomic_DNA"/>
</dbReference>
<keyword evidence="8" id="KW-0227">DNA damage</keyword>
<dbReference type="PROSITE" id="PS50172">
    <property type="entry name" value="BRCT"/>
    <property type="match status" value="1"/>
</dbReference>
<dbReference type="FunFam" id="3.30.1490.100:FF:000001">
    <property type="entry name" value="DNA repair protein REV1"/>
    <property type="match status" value="1"/>
</dbReference>
<evidence type="ECO:0000256" key="10">
    <source>
        <dbReference type="ARBA" id="ARBA00023125"/>
    </source>
</evidence>
<dbReference type="InterPro" id="IPR012112">
    <property type="entry name" value="REV1"/>
</dbReference>
<dbReference type="InterPro" id="IPR017961">
    <property type="entry name" value="DNA_pol_Y-fam_little_finger"/>
</dbReference>
<feature type="binding site" evidence="13">
    <location>
        <position position="232"/>
    </location>
    <ligand>
        <name>Mg(2+)</name>
        <dbReference type="ChEBI" id="CHEBI:18420"/>
        <label>1</label>
    </ligand>
</feature>
<dbReference type="PANTHER" id="PTHR45990">
    <property type="entry name" value="DNA REPAIR PROTEIN REV1"/>
    <property type="match status" value="1"/>
</dbReference>
<dbReference type="InterPro" id="IPR043502">
    <property type="entry name" value="DNA/RNA_pol_sf"/>
</dbReference>
<evidence type="ECO:0000256" key="5">
    <source>
        <dbReference type="ARBA" id="ARBA00022679"/>
    </source>
</evidence>
<dbReference type="GO" id="GO:0003887">
    <property type="term" value="F:DNA-directed DNA polymerase activity"/>
    <property type="evidence" value="ECO:0007669"/>
    <property type="project" value="InterPro"/>
</dbReference>
<keyword evidence="6" id="KW-0548">Nucleotidyltransferase</keyword>
<dbReference type="SUPFAM" id="SSF56672">
    <property type="entry name" value="DNA/RNA polymerases"/>
    <property type="match status" value="1"/>
</dbReference>
<evidence type="ECO:0000313" key="15">
    <source>
        <dbReference type="Proteomes" id="UP000015103"/>
    </source>
</evidence>
<keyword evidence="4" id="KW-0237">DNA synthesis</keyword>
<organism evidence="14 15">
    <name type="scientific">Rhodnius prolixus</name>
    <name type="common">Triatomid bug</name>
    <dbReference type="NCBI Taxonomy" id="13249"/>
    <lineage>
        <taxon>Eukaryota</taxon>
        <taxon>Metazoa</taxon>
        <taxon>Ecdysozoa</taxon>
        <taxon>Arthropoda</taxon>
        <taxon>Hexapoda</taxon>
        <taxon>Insecta</taxon>
        <taxon>Pterygota</taxon>
        <taxon>Neoptera</taxon>
        <taxon>Paraneoptera</taxon>
        <taxon>Hemiptera</taxon>
        <taxon>Heteroptera</taxon>
        <taxon>Panheteroptera</taxon>
        <taxon>Cimicomorpha</taxon>
        <taxon>Reduviidae</taxon>
        <taxon>Triatominae</taxon>
        <taxon>Rhodnius</taxon>
    </lineage>
</organism>
<evidence type="ECO:0000313" key="14">
    <source>
        <dbReference type="EnsemblMetazoa" id="RPRC001968-PA"/>
    </source>
</evidence>
<dbReference type="Gene3D" id="3.30.1490.100">
    <property type="entry name" value="DNA polymerase, Y-family, little finger domain"/>
    <property type="match status" value="1"/>
</dbReference>
<dbReference type="SUPFAM" id="SSF100879">
    <property type="entry name" value="Lesion bypass DNA polymerase (Y-family), little finger domain"/>
    <property type="match status" value="1"/>
</dbReference>
<comment type="similarity">
    <text evidence="2">Belongs to the DNA polymerase type-Y family.</text>
</comment>
<evidence type="ECO:0000256" key="11">
    <source>
        <dbReference type="ARBA" id="ARBA00023204"/>
    </source>
</evidence>
<dbReference type="InterPro" id="IPR036775">
    <property type="entry name" value="DNA_pol_Y-fam_lit_finger_sf"/>
</dbReference>
<sequence>MKRRKRERENGFEDWGGYMEAKKKKLIQQFNDEAEKSNKKVNDLFKGIAIFVNGYTVPSADELRCLMIKHGGSYHHYFKSDATTHIIASNLPNSKIKMTQNLKIIKPAWITDSIKAEKILNYTDYLLHSNQSTTQPSLKNVIQTYGNKNKKMASVKDATHEHFLSEFYNNSRLHHISTMSTIFKDYINEIRVDKTHQLDGRNELLRNSKGRPDCFPLPSFSNKDDKCIMHIDMDCFFVSVGLRDKPELRNHPVVVTHSNGNLAAARDRTNAQNELTAYRKKLESKGKIITKETSGEHRSFNINELDSMSEIASCSYEARKAGIKNGMFVGQALKLCPNLKFIHYDFESYKEVSFILYNTVARYTVDIEAVSCDEMYVDCTELLKTASLEPMEFAKILRAEIKKKTGCPCSVGFGGNRLQARLATKKAKPDGQFYLNEENIVSFMHSLPVSDLPGVGGSTSYKLRNMGIKTCGDLQNTSLTCLQEEFGKRLGETLHKNCFGNDDKPLQFHHVRKSVSADINYGIRFQNDDERDKFLKKLSEEVSNRLNSVKMKGRSVTLKLMVRSKDAPEETAKYLGHGVCDQISKGTTLPTATSDASLILREVLKIMKNVSINCKELRGIGIQISRLESQLPPDNKLKQFLTGNKKVIKSDQIIMPSTSSMESIPKIRNAYEDLSLSQIDQSFLDAMPVDIQQEIMSNIKQSRSVSNLRCKHQKAINLEKTVGKEPKESNISFKKENKEIADQSNQNAEMKTYISPKELRILVKQWVELEEEPSSRDVSMIIQYLQHLAIAEHLEDLLIIIKSFYRLYHYSFLSSCKVSHK</sequence>
<dbReference type="OMA" id="GGEFHIY"/>
<dbReference type="FunFam" id="3.40.50.10190:FF:000011">
    <property type="entry name" value="DNA repair protein REV1"/>
    <property type="match status" value="1"/>
</dbReference>
<dbReference type="PIRSF" id="PIRSF036573">
    <property type="entry name" value="REV1"/>
    <property type="match status" value="1"/>
</dbReference>
<feature type="binding site" evidence="13">
    <location>
        <position position="373"/>
    </location>
    <ligand>
        <name>Mg(2+)</name>
        <dbReference type="ChEBI" id="CHEBI:18420"/>
        <label>1</label>
    </ligand>
</feature>
<keyword evidence="11" id="KW-0234">DNA repair</keyword>
<dbReference type="InterPro" id="IPR053848">
    <property type="entry name" value="IMS_HHH_1"/>
</dbReference>
<keyword evidence="9 13" id="KW-0460">Magnesium</keyword>
<dbReference type="SMART" id="SM00292">
    <property type="entry name" value="BRCT"/>
    <property type="match status" value="1"/>
</dbReference>
<keyword evidence="15" id="KW-1185">Reference proteome</keyword>
<evidence type="ECO:0000256" key="3">
    <source>
        <dbReference type="ARBA" id="ARBA00020399"/>
    </source>
</evidence>
<dbReference type="PANTHER" id="PTHR45990:SF1">
    <property type="entry name" value="DNA REPAIR PROTEIN REV1"/>
    <property type="match status" value="1"/>
</dbReference>
<dbReference type="Pfam" id="PF16589">
    <property type="entry name" value="BRCT_2"/>
    <property type="match status" value="1"/>
</dbReference>
<dbReference type="VEuPathDB" id="VectorBase:RPRC001968"/>
<evidence type="ECO:0000256" key="8">
    <source>
        <dbReference type="ARBA" id="ARBA00022763"/>
    </source>
</evidence>
<dbReference type="Pfam" id="PF14377">
    <property type="entry name" value="UBM"/>
    <property type="match status" value="1"/>
</dbReference>
<dbReference type="InterPro" id="IPR025527">
    <property type="entry name" value="HUWE1/Rev1_UBM"/>
</dbReference>
<keyword evidence="7 13" id="KW-0479">Metal-binding</keyword>
<evidence type="ECO:0000256" key="7">
    <source>
        <dbReference type="ARBA" id="ARBA00022723"/>
    </source>
</evidence>
<dbReference type="EnsemblMetazoa" id="RPRC001968-RA">
    <property type="protein sequence ID" value="RPRC001968-PA"/>
    <property type="gene ID" value="RPRC001968"/>
</dbReference>
<dbReference type="GO" id="GO:0046872">
    <property type="term" value="F:metal ion binding"/>
    <property type="evidence" value="ECO:0007669"/>
    <property type="project" value="UniProtKB-KW"/>
</dbReference>
<evidence type="ECO:0000256" key="2">
    <source>
        <dbReference type="ARBA" id="ARBA00010945"/>
    </source>
</evidence>
<dbReference type="InterPro" id="IPR036420">
    <property type="entry name" value="BRCT_dom_sf"/>
</dbReference>
<name>T1HD53_RHOPR</name>
<dbReference type="EMBL" id="ACPB03004679">
    <property type="status" value="NOT_ANNOTATED_CDS"/>
    <property type="molecule type" value="Genomic_DNA"/>
</dbReference>